<protein>
    <recommendedName>
        <fullName evidence="6">C2H2-type domain-containing protein</fullName>
    </recommendedName>
</protein>
<dbReference type="FunFam" id="3.30.160.60:FF:000072">
    <property type="entry name" value="zinc finger protein 143 isoform X1"/>
    <property type="match status" value="2"/>
</dbReference>
<dbReference type="InterPro" id="IPR036236">
    <property type="entry name" value="Znf_C2H2_sf"/>
</dbReference>
<dbReference type="InterPro" id="IPR013087">
    <property type="entry name" value="Znf_C2H2_type"/>
</dbReference>
<dbReference type="EnsemblProtists" id="PYU1_T008764">
    <property type="protein sequence ID" value="PYU1_T008764"/>
    <property type="gene ID" value="PYU1_G008746"/>
</dbReference>
<dbReference type="PROSITE" id="PS00028">
    <property type="entry name" value="ZINC_FINGER_C2H2_1"/>
    <property type="match status" value="4"/>
</dbReference>
<dbReference type="InterPro" id="IPR050329">
    <property type="entry name" value="GLI_C2H2-zinc-finger"/>
</dbReference>
<evidence type="ECO:0000259" key="6">
    <source>
        <dbReference type="PROSITE" id="PS50157"/>
    </source>
</evidence>
<dbReference type="EMBL" id="GL376558">
    <property type="status" value="NOT_ANNOTATED_CDS"/>
    <property type="molecule type" value="Genomic_DNA"/>
</dbReference>
<feature type="domain" description="C2H2-type" evidence="6">
    <location>
        <begin position="115"/>
        <end position="145"/>
    </location>
</feature>
<keyword evidence="4" id="KW-0862">Zinc</keyword>
<evidence type="ECO:0000256" key="2">
    <source>
        <dbReference type="ARBA" id="ARBA00022737"/>
    </source>
</evidence>
<evidence type="ECO:0000256" key="4">
    <source>
        <dbReference type="ARBA" id="ARBA00022833"/>
    </source>
</evidence>
<reference evidence="8" key="1">
    <citation type="journal article" date="2010" name="Genome Biol.">
        <title>Genome sequence of the necrotrophic plant pathogen Pythium ultimum reveals original pathogenicity mechanisms and effector repertoire.</title>
        <authorList>
            <person name="Levesque C.A."/>
            <person name="Brouwer H."/>
            <person name="Cano L."/>
            <person name="Hamilton J.P."/>
            <person name="Holt C."/>
            <person name="Huitema E."/>
            <person name="Raffaele S."/>
            <person name="Robideau G.P."/>
            <person name="Thines M."/>
            <person name="Win J."/>
            <person name="Zerillo M.M."/>
            <person name="Beakes G.W."/>
            <person name="Boore J.L."/>
            <person name="Busam D."/>
            <person name="Dumas B."/>
            <person name="Ferriera S."/>
            <person name="Fuerstenberg S.I."/>
            <person name="Gachon C.M."/>
            <person name="Gaulin E."/>
            <person name="Govers F."/>
            <person name="Grenville-Briggs L."/>
            <person name="Horner N."/>
            <person name="Hostetler J."/>
            <person name="Jiang R.H."/>
            <person name="Johnson J."/>
            <person name="Krajaejun T."/>
            <person name="Lin H."/>
            <person name="Meijer H.J."/>
            <person name="Moore B."/>
            <person name="Morris P."/>
            <person name="Phuntmart V."/>
            <person name="Puiu D."/>
            <person name="Shetty J."/>
            <person name="Stajich J.E."/>
            <person name="Tripathy S."/>
            <person name="Wawra S."/>
            <person name="van West P."/>
            <person name="Whitty B.R."/>
            <person name="Coutinho P.M."/>
            <person name="Henrissat B."/>
            <person name="Martin F."/>
            <person name="Thomas P.D."/>
            <person name="Tyler B.M."/>
            <person name="De Vries R.P."/>
            <person name="Kamoun S."/>
            <person name="Yandell M."/>
            <person name="Tisserat N."/>
            <person name="Buell C.R."/>
        </authorList>
    </citation>
    <scope>NUCLEOTIDE SEQUENCE</scope>
    <source>
        <strain evidence="8">DAOM:BR144</strain>
    </source>
</reference>
<accession>K3WUW7</accession>
<dbReference type="GO" id="GO:0000981">
    <property type="term" value="F:DNA-binding transcription factor activity, RNA polymerase II-specific"/>
    <property type="evidence" value="ECO:0007669"/>
    <property type="project" value="TreeGrafter"/>
</dbReference>
<reference evidence="8" key="2">
    <citation type="submission" date="2010-04" db="EMBL/GenBank/DDBJ databases">
        <authorList>
            <person name="Buell R."/>
            <person name="Hamilton J."/>
            <person name="Hostetler J."/>
        </authorList>
    </citation>
    <scope>NUCLEOTIDE SEQUENCE [LARGE SCALE GENOMIC DNA]</scope>
    <source>
        <strain evidence="8">DAOM:BR144</strain>
    </source>
</reference>
<feature type="domain" description="C2H2-type" evidence="6">
    <location>
        <begin position="25"/>
        <end position="54"/>
    </location>
</feature>
<dbReference type="PANTHER" id="PTHR19818">
    <property type="entry name" value="ZINC FINGER PROTEIN ZIC AND GLI"/>
    <property type="match status" value="1"/>
</dbReference>
<dbReference type="Pfam" id="PF00096">
    <property type="entry name" value="zf-C2H2"/>
    <property type="match status" value="3"/>
</dbReference>
<keyword evidence="8" id="KW-1185">Reference proteome</keyword>
<name>K3WUW7_GLOUD</name>
<dbReference type="InParanoid" id="K3WUW7"/>
<dbReference type="Proteomes" id="UP000019132">
    <property type="component" value="Unassembled WGS sequence"/>
</dbReference>
<dbReference type="GO" id="GO:0000978">
    <property type="term" value="F:RNA polymerase II cis-regulatory region sequence-specific DNA binding"/>
    <property type="evidence" value="ECO:0007669"/>
    <property type="project" value="TreeGrafter"/>
</dbReference>
<organism evidence="7 8">
    <name type="scientific">Globisporangium ultimum (strain ATCC 200006 / CBS 805.95 / DAOM BR144)</name>
    <name type="common">Pythium ultimum</name>
    <dbReference type="NCBI Taxonomy" id="431595"/>
    <lineage>
        <taxon>Eukaryota</taxon>
        <taxon>Sar</taxon>
        <taxon>Stramenopiles</taxon>
        <taxon>Oomycota</taxon>
        <taxon>Peronosporomycetes</taxon>
        <taxon>Pythiales</taxon>
        <taxon>Pythiaceae</taxon>
        <taxon>Globisporangium</taxon>
    </lineage>
</organism>
<evidence type="ECO:0000256" key="5">
    <source>
        <dbReference type="PROSITE-ProRule" id="PRU00042"/>
    </source>
</evidence>
<evidence type="ECO:0000313" key="7">
    <source>
        <dbReference type="EnsemblProtists" id="PYU1_T008764"/>
    </source>
</evidence>
<proteinExistence type="predicted"/>
<feature type="domain" description="C2H2-type" evidence="6">
    <location>
        <begin position="55"/>
        <end position="84"/>
    </location>
</feature>
<dbReference type="GO" id="GO:0045944">
    <property type="term" value="P:positive regulation of transcription by RNA polymerase II"/>
    <property type="evidence" value="ECO:0007669"/>
    <property type="project" value="UniProtKB-ARBA"/>
</dbReference>
<dbReference type="PROSITE" id="PS50157">
    <property type="entry name" value="ZINC_FINGER_C2H2_2"/>
    <property type="match status" value="4"/>
</dbReference>
<dbReference type="AlphaFoldDB" id="K3WUW7"/>
<keyword evidence="2" id="KW-0677">Repeat</keyword>
<dbReference type="Gene3D" id="3.30.160.60">
    <property type="entry name" value="Classic Zinc Finger"/>
    <property type="match status" value="4"/>
</dbReference>
<feature type="domain" description="C2H2-type" evidence="6">
    <location>
        <begin position="85"/>
        <end position="114"/>
    </location>
</feature>
<evidence type="ECO:0000256" key="1">
    <source>
        <dbReference type="ARBA" id="ARBA00022723"/>
    </source>
</evidence>
<reference evidence="7" key="3">
    <citation type="submission" date="2015-02" db="UniProtKB">
        <authorList>
            <consortium name="EnsemblProtists"/>
        </authorList>
    </citation>
    <scope>IDENTIFICATION</scope>
    <source>
        <strain evidence="7">DAOM BR144</strain>
    </source>
</reference>
<dbReference type="SMART" id="SM00355">
    <property type="entry name" value="ZnF_C2H2"/>
    <property type="match status" value="4"/>
</dbReference>
<dbReference type="HOGENOM" id="CLU_057431_2_0_1"/>
<evidence type="ECO:0000256" key="3">
    <source>
        <dbReference type="ARBA" id="ARBA00022771"/>
    </source>
</evidence>
<dbReference type="GO" id="GO:0008270">
    <property type="term" value="F:zinc ion binding"/>
    <property type="evidence" value="ECO:0007669"/>
    <property type="project" value="UniProtKB-KW"/>
</dbReference>
<dbReference type="PANTHER" id="PTHR19818:SF139">
    <property type="entry name" value="PAIR-RULE PROTEIN ODD-PAIRED"/>
    <property type="match status" value="1"/>
</dbReference>
<sequence length="229" mass="25458">MNAMNTSNNEMTPASSPRPEQALRFACMEPGCTRAFNRKYTLSEHMKTHTGEKPHVCPIKTCGKRFTTSGNLSRHKRLHGPILPIACPVTGCECSFSNDAKLEKHMKFHLGTAEHACQVPGCGKTFSTFGNLNRHMRNQHTREERLAVAEVDTTGRFRVASPAASDEYGSLSPCSSDDDIYEDEWLAGTIASMEPLGRFEPREPWNPEMLEALSMILDEQLVLPDGDAM</sequence>
<keyword evidence="1" id="KW-0479">Metal-binding</keyword>
<keyword evidence="3 5" id="KW-0863">Zinc-finger</keyword>
<dbReference type="SUPFAM" id="SSF57667">
    <property type="entry name" value="beta-beta-alpha zinc fingers"/>
    <property type="match status" value="2"/>
</dbReference>
<dbReference type="GO" id="GO:0005634">
    <property type="term" value="C:nucleus"/>
    <property type="evidence" value="ECO:0007669"/>
    <property type="project" value="UniProtKB-ARBA"/>
</dbReference>
<dbReference type="eggNOG" id="KOG1721">
    <property type="taxonomic scope" value="Eukaryota"/>
</dbReference>
<dbReference type="STRING" id="431595.K3WUW7"/>
<dbReference type="VEuPathDB" id="FungiDB:PYU1_G008746"/>
<evidence type="ECO:0000313" key="8">
    <source>
        <dbReference type="Proteomes" id="UP000019132"/>
    </source>
</evidence>